<dbReference type="EMBL" id="MCIB01000034">
    <property type="protein sequence ID" value="RKD30521.1"/>
    <property type="molecule type" value="Genomic_DNA"/>
</dbReference>
<organism evidence="4 5">
    <name type="scientific">Thermohalobacter berrensis</name>
    <dbReference type="NCBI Taxonomy" id="99594"/>
    <lineage>
        <taxon>Bacteria</taxon>
        <taxon>Bacillati</taxon>
        <taxon>Bacillota</taxon>
        <taxon>Tissierellia</taxon>
        <taxon>Tissierellales</taxon>
        <taxon>Thermohalobacteraceae</taxon>
        <taxon>Thermohalobacter</taxon>
    </lineage>
</organism>
<keyword evidence="2" id="KW-0456">Lyase</keyword>
<dbReference type="OrthoDB" id="9794581at2"/>
<dbReference type="GO" id="GO:0016832">
    <property type="term" value="F:aldehyde-lyase activity"/>
    <property type="evidence" value="ECO:0007669"/>
    <property type="project" value="TreeGrafter"/>
</dbReference>
<evidence type="ECO:0000256" key="1">
    <source>
        <dbReference type="ARBA" id="ARBA00022723"/>
    </source>
</evidence>
<dbReference type="GO" id="GO:0005829">
    <property type="term" value="C:cytosol"/>
    <property type="evidence" value="ECO:0007669"/>
    <property type="project" value="TreeGrafter"/>
</dbReference>
<comment type="caution">
    <text evidence="4">The sequence shown here is derived from an EMBL/GenBank/DDBJ whole genome shotgun (WGS) entry which is preliminary data.</text>
</comment>
<name>A0A419SZ98_9FIRM</name>
<dbReference type="SMART" id="SM01007">
    <property type="entry name" value="Aldolase_II"/>
    <property type="match status" value="1"/>
</dbReference>
<protein>
    <submittedName>
        <fullName evidence="4">Aldolase</fullName>
    </submittedName>
</protein>
<dbReference type="InterPro" id="IPR001303">
    <property type="entry name" value="Aldolase_II/adducin_N"/>
</dbReference>
<dbReference type="Proteomes" id="UP000284177">
    <property type="component" value="Unassembled WGS sequence"/>
</dbReference>
<dbReference type="RefSeq" id="WP_120169948.1">
    <property type="nucleotide sequence ID" value="NZ_MCIB01000034.1"/>
</dbReference>
<feature type="domain" description="Class II aldolase/adducin N-terminal" evidence="3">
    <location>
        <begin position="7"/>
        <end position="185"/>
    </location>
</feature>
<dbReference type="Gene3D" id="3.40.225.10">
    <property type="entry name" value="Class II aldolase/adducin N-terminal domain"/>
    <property type="match status" value="1"/>
</dbReference>
<dbReference type="SUPFAM" id="SSF53639">
    <property type="entry name" value="AraD/HMP-PK domain-like"/>
    <property type="match status" value="1"/>
</dbReference>
<accession>A0A419SZ98</accession>
<dbReference type="AlphaFoldDB" id="A0A419SZ98"/>
<evidence type="ECO:0000256" key="2">
    <source>
        <dbReference type="ARBA" id="ARBA00023239"/>
    </source>
</evidence>
<dbReference type="Pfam" id="PF00596">
    <property type="entry name" value="Aldolase_II"/>
    <property type="match status" value="1"/>
</dbReference>
<dbReference type="GO" id="GO:0019323">
    <property type="term" value="P:pentose catabolic process"/>
    <property type="evidence" value="ECO:0007669"/>
    <property type="project" value="TreeGrafter"/>
</dbReference>
<reference evidence="4 5" key="1">
    <citation type="submission" date="2016-08" db="EMBL/GenBank/DDBJ databases">
        <title>Novel Firmicutes and Novel Genomes.</title>
        <authorList>
            <person name="Poppleton D.I."/>
            <person name="Gribaldo S."/>
        </authorList>
    </citation>
    <scope>NUCLEOTIDE SEQUENCE [LARGE SCALE GENOMIC DNA]</scope>
    <source>
        <strain evidence="4 5">CTT3</strain>
    </source>
</reference>
<keyword evidence="1" id="KW-0479">Metal-binding</keyword>
<evidence type="ECO:0000259" key="3">
    <source>
        <dbReference type="SMART" id="SM01007"/>
    </source>
</evidence>
<sequence length="210" mass="23176">MLERLKQKLVEIAQKADKSGLCRHKSGNFSIRDSKTGFIVITPSGISRETLETKHIVIVDIDGNVIEKKSNVKPSSEMKMHLKAYKVRKDIFGIAHTHSPYATAFAVQAMEIKPVVFQALAYGGRVPVAKYQRPGTKELADSIIKPLQVSDACLLEKHGVLTVGKDLDDAYLKAHYVEDVAKIVIFAKVLGNGILPDEIPNEDFKAVINP</sequence>
<dbReference type="PANTHER" id="PTHR22789">
    <property type="entry name" value="FUCULOSE PHOSPHATE ALDOLASE"/>
    <property type="match status" value="1"/>
</dbReference>
<gene>
    <name evidence="4" type="ORF">BET03_04065</name>
</gene>
<evidence type="ECO:0000313" key="4">
    <source>
        <dbReference type="EMBL" id="RKD30521.1"/>
    </source>
</evidence>
<dbReference type="InterPro" id="IPR036409">
    <property type="entry name" value="Aldolase_II/adducin_N_sf"/>
</dbReference>
<evidence type="ECO:0000313" key="5">
    <source>
        <dbReference type="Proteomes" id="UP000284177"/>
    </source>
</evidence>
<keyword evidence="5" id="KW-1185">Reference proteome</keyword>
<proteinExistence type="predicted"/>
<dbReference type="GO" id="GO:0046872">
    <property type="term" value="F:metal ion binding"/>
    <property type="evidence" value="ECO:0007669"/>
    <property type="project" value="UniProtKB-KW"/>
</dbReference>
<dbReference type="InterPro" id="IPR050197">
    <property type="entry name" value="Aldolase_class_II_sugar_metab"/>
</dbReference>
<dbReference type="PANTHER" id="PTHR22789:SF0">
    <property type="entry name" value="3-OXO-TETRONATE 4-PHOSPHATE DECARBOXYLASE-RELATED"/>
    <property type="match status" value="1"/>
</dbReference>